<dbReference type="Pfam" id="PF20684">
    <property type="entry name" value="Fung_rhodopsin"/>
    <property type="match status" value="1"/>
</dbReference>
<organism evidence="9 10">
    <name type="scientific">Aspergillus uvarum CBS 121591</name>
    <dbReference type="NCBI Taxonomy" id="1448315"/>
    <lineage>
        <taxon>Eukaryota</taxon>
        <taxon>Fungi</taxon>
        <taxon>Dikarya</taxon>
        <taxon>Ascomycota</taxon>
        <taxon>Pezizomycotina</taxon>
        <taxon>Eurotiomycetes</taxon>
        <taxon>Eurotiomycetidae</taxon>
        <taxon>Eurotiales</taxon>
        <taxon>Aspergillaceae</taxon>
        <taxon>Aspergillus</taxon>
        <taxon>Aspergillus subgen. Circumdati</taxon>
    </lineage>
</organism>
<dbReference type="GeneID" id="37142731"/>
<dbReference type="InterPro" id="IPR049326">
    <property type="entry name" value="Rhodopsin_dom_fungi"/>
</dbReference>
<evidence type="ECO:0000256" key="2">
    <source>
        <dbReference type="ARBA" id="ARBA00022692"/>
    </source>
</evidence>
<evidence type="ECO:0000256" key="5">
    <source>
        <dbReference type="ARBA" id="ARBA00038359"/>
    </source>
</evidence>
<reference evidence="9 10" key="1">
    <citation type="submission" date="2016-12" db="EMBL/GenBank/DDBJ databases">
        <title>The genomes of Aspergillus section Nigri reveals drivers in fungal speciation.</title>
        <authorList>
            <consortium name="DOE Joint Genome Institute"/>
            <person name="Vesth T.C."/>
            <person name="Nybo J."/>
            <person name="Theobald S."/>
            <person name="Brandl J."/>
            <person name="Frisvad J.C."/>
            <person name="Nielsen K.F."/>
            <person name="Lyhne E.K."/>
            <person name="Kogle M.E."/>
            <person name="Kuo A."/>
            <person name="Riley R."/>
            <person name="Clum A."/>
            <person name="Nolan M."/>
            <person name="Lipzen A."/>
            <person name="Salamov A."/>
            <person name="Henrissat B."/>
            <person name="Wiebenga A."/>
            <person name="De Vries R.P."/>
            <person name="Grigoriev I.V."/>
            <person name="Mortensen U.H."/>
            <person name="Andersen M.R."/>
            <person name="Baker S.E."/>
        </authorList>
    </citation>
    <scope>NUCLEOTIDE SEQUENCE [LARGE SCALE GENOMIC DNA]</scope>
    <source>
        <strain evidence="9 10">CBS 121591</strain>
    </source>
</reference>
<feature type="transmembrane region" description="Helical" evidence="7">
    <location>
        <begin position="123"/>
        <end position="145"/>
    </location>
</feature>
<evidence type="ECO:0000256" key="6">
    <source>
        <dbReference type="SAM" id="MobiDB-lite"/>
    </source>
</evidence>
<proteinExistence type="inferred from homology"/>
<name>A0A319CQP9_9EURO</name>
<accession>A0A319CQP9</accession>
<dbReference type="PANTHER" id="PTHR33048">
    <property type="entry name" value="PTH11-LIKE INTEGRAL MEMBRANE PROTEIN (AFU_ORTHOLOGUE AFUA_5G11245)"/>
    <property type="match status" value="1"/>
</dbReference>
<dbReference type="Proteomes" id="UP000248340">
    <property type="component" value="Unassembled WGS sequence"/>
</dbReference>
<evidence type="ECO:0000256" key="7">
    <source>
        <dbReference type="SAM" id="Phobius"/>
    </source>
</evidence>
<dbReference type="GO" id="GO:0016020">
    <property type="term" value="C:membrane"/>
    <property type="evidence" value="ECO:0007669"/>
    <property type="project" value="UniProtKB-SubCell"/>
</dbReference>
<evidence type="ECO:0000256" key="1">
    <source>
        <dbReference type="ARBA" id="ARBA00004141"/>
    </source>
</evidence>
<dbReference type="OrthoDB" id="2988756at2759"/>
<keyword evidence="10" id="KW-1185">Reference proteome</keyword>
<feature type="transmembrane region" description="Helical" evidence="7">
    <location>
        <begin position="43"/>
        <end position="63"/>
    </location>
</feature>
<dbReference type="EMBL" id="KZ821704">
    <property type="protein sequence ID" value="PYH81123.1"/>
    <property type="molecule type" value="Genomic_DNA"/>
</dbReference>
<comment type="subcellular location">
    <subcellularLocation>
        <location evidence="1">Membrane</location>
        <topology evidence="1">Multi-pass membrane protein</topology>
    </subcellularLocation>
</comment>
<protein>
    <recommendedName>
        <fullName evidence="8">Rhodopsin domain-containing protein</fullName>
    </recommendedName>
</protein>
<evidence type="ECO:0000256" key="4">
    <source>
        <dbReference type="ARBA" id="ARBA00023136"/>
    </source>
</evidence>
<keyword evidence="2 7" id="KW-0812">Transmembrane</keyword>
<feature type="transmembrane region" description="Helical" evidence="7">
    <location>
        <begin position="232"/>
        <end position="251"/>
    </location>
</feature>
<evidence type="ECO:0000313" key="9">
    <source>
        <dbReference type="EMBL" id="PYH81123.1"/>
    </source>
</evidence>
<feature type="transmembrane region" description="Helical" evidence="7">
    <location>
        <begin position="171"/>
        <end position="192"/>
    </location>
</feature>
<evidence type="ECO:0000313" key="10">
    <source>
        <dbReference type="Proteomes" id="UP000248340"/>
    </source>
</evidence>
<dbReference type="RefSeq" id="XP_025491323.1">
    <property type="nucleotide sequence ID" value="XM_025639989.1"/>
</dbReference>
<feature type="domain" description="Rhodopsin" evidence="8">
    <location>
        <begin position="27"/>
        <end position="258"/>
    </location>
</feature>
<keyword evidence="3 7" id="KW-1133">Transmembrane helix</keyword>
<sequence>MGFTISPDLLIVLEFVFAAMAWTVMGARLWLRKRRRQPFGLSDYVTMICMVSLLVTVSLIAAYEKSNINSLLPTTPHDMAIARRATRIYATQLYAYIIYLWGQKLVVLLFIQRVWGGLPWPRVWIRLAWAYIALTFVFAIVAWSVSCRGPAYNIVLTGRPPAHCLNDAGSLYTYVALNTSTDLLLILLPIPWLIQVHRPWSTRLLLVGLFSIGLLIAAASLSRAFLTTTNNGINSLISLFELLLAALAANLPTLYSLRRRKPQAPSPPDPECSMPPPHPPQPWTQARVLSDTQIIADSGDTDTETQSDRRNTRVSSQASTEPLFRRELYL</sequence>
<dbReference type="InterPro" id="IPR052337">
    <property type="entry name" value="SAT4-like"/>
</dbReference>
<feature type="transmembrane region" description="Helical" evidence="7">
    <location>
        <begin position="12"/>
        <end position="31"/>
    </location>
</feature>
<gene>
    <name evidence="9" type="ORF">BO82DRAFT_416228</name>
</gene>
<dbReference type="PANTHER" id="PTHR33048:SF166">
    <property type="entry name" value="PTH11-LIKE INTEGRAL MEMBRANE PROTEIN"/>
    <property type="match status" value="1"/>
</dbReference>
<feature type="transmembrane region" description="Helical" evidence="7">
    <location>
        <begin position="204"/>
        <end position="226"/>
    </location>
</feature>
<feature type="compositionally biased region" description="Pro residues" evidence="6">
    <location>
        <begin position="264"/>
        <end position="282"/>
    </location>
</feature>
<evidence type="ECO:0000256" key="3">
    <source>
        <dbReference type="ARBA" id="ARBA00022989"/>
    </source>
</evidence>
<comment type="similarity">
    <text evidence="5">Belongs to the SAT4 family.</text>
</comment>
<dbReference type="STRING" id="1448315.A0A319CQP9"/>
<dbReference type="VEuPathDB" id="FungiDB:BO82DRAFT_416228"/>
<feature type="region of interest" description="Disordered" evidence="6">
    <location>
        <begin position="259"/>
        <end position="323"/>
    </location>
</feature>
<keyword evidence="4 7" id="KW-0472">Membrane</keyword>
<evidence type="ECO:0000259" key="8">
    <source>
        <dbReference type="Pfam" id="PF20684"/>
    </source>
</evidence>
<feature type="transmembrane region" description="Helical" evidence="7">
    <location>
        <begin position="93"/>
        <end position="111"/>
    </location>
</feature>
<dbReference type="AlphaFoldDB" id="A0A319CQP9"/>